<dbReference type="PANTHER" id="PTHR33116:SF79">
    <property type="entry name" value="REVERSE TRANSCRIPTASE DOMAIN, ZINC FINGER, CCHC-TYPE-RELATED"/>
    <property type="match status" value="1"/>
</dbReference>
<sequence length="209" mass="23560">MSFYGYFELDEGFFATCHPLSPFLFIIVMEGLNVALKSAVEKGLYKGIEIPGSGLAISHLFYTDDALFLGEWSWSNLKNLPRILKCLYASSGLQVNFFKSKADTLPFTYLGVPVGANMNLANNWSPIISKIQARLFNWKTKTLSFGGQVTLITSVLGNLPTYYLSLFKALMGCCWNQLRKLEDRFCGVQMKGRGKYTRYHGNKLPHPKN</sequence>
<protein>
    <recommendedName>
        <fullName evidence="3">Reverse transcriptase domain-containing protein</fullName>
    </recommendedName>
</protein>
<evidence type="ECO:0000313" key="1">
    <source>
        <dbReference type="EMBL" id="KAJ0214675.1"/>
    </source>
</evidence>
<proteinExistence type="predicted"/>
<name>A0A9R1XHC2_LACSA</name>
<reference evidence="1 2" key="1">
    <citation type="journal article" date="2017" name="Nat. Commun.">
        <title>Genome assembly with in vitro proximity ligation data and whole-genome triplication in lettuce.</title>
        <authorList>
            <person name="Reyes-Chin-Wo S."/>
            <person name="Wang Z."/>
            <person name="Yang X."/>
            <person name="Kozik A."/>
            <person name="Arikit S."/>
            <person name="Song C."/>
            <person name="Xia L."/>
            <person name="Froenicke L."/>
            <person name="Lavelle D.O."/>
            <person name="Truco M.J."/>
            <person name="Xia R."/>
            <person name="Zhu S."/>
            <person name="Xu C."/>
            <person name="Xu H."/>
            <person name="Xu X."/>
            <person name="Cox K."/>
            <person name="Korf I."/>
            <person name="Meyers B.C."/>
            <person name="Michelmore R.W."/>
        </authorList>
    </citation>
    <scope>NUCLEOTIDE SEQUENCE [LARGE SCALE GENOMIC DNA]</scope>
    <source>
        <strain evidence="2">cv. Salinas</strain>
        <tissue evidence="1">Seedlings</tissue>
    </source>
</reference>
<dbReference type="EMBL" id="NBSK02000004">
    <property type="protein sequence ID" value="KAJ0214675.1"/>
    <property type="molecule type" value="Genomic_DNA"/>
</dbReference>
<organism evidence="1 2">
    <name type="scientific">Lactuca sativa</name>
    <name type="common">Garden lettuce</name>
    <dbReference type="NCBI Taxonomy" id="4236"/>
    <lineage>
        <taxon>Eukaryota</taxon>
        <taxon>Viridiplantae</taxon>
        <taxon>Streptophyta</taxon>
        <taxon>Embryophyta</taxon>
        <taxon>Tracheophyta</taxon>
        <taxon>Spermatophyta</taxon>
        <taxon>Magnoliopsida</taxon>
        <taxon>eudicotyledons</taxon>
        <taxon>Gunneridae</taxon>
        <taxon>Pentapetalae</taxon>
        <taxon>asterids</taxon>
        <taxon>campanulids</taxon>
        <taxon>Asterales</taxon>
        <taxon>Asteraceae</taxon>
        <taxon>Cichorioideae</taxon>
        <taxon>Cichorieae</taxon>
        <taxon>Lactucinae</taxon>
        <taxon>Lactuca</taxon>
    </lineage>
</organism>
<dbReference type="InterPro" id="IPR043502">
    <property type="entry name" value="DNA/RNA_pol_sf"/>
</dbReference>
<dbReference type="SUPFAM" id="SSF56672">
    <property type="entry name" value="DNA/RNA polymerases"/>
    <property type="match status" value="1"/>
</dbReference>
<dbReference type="AlphaFoldDB" id="A0A9R1XHC2"/>
<gene>
    <name evidence="1" type="ORF">LSAT_V11C400177490</name>
</gene>
<evidence type="ECO:0008006" key="3">
    <source>
        <dbReference type="Google" id="ProtNLM"/>
    </source>
</evidence>
<dbReference type="PANTHER" id="PTHR33116">
    <property type="entry name" value="REVERSE TRANSCRIPTASE ZINC-BINDING DOMAIN-CONTAINING PROTEIN-RELATED-RELATED"/>
    <property type="match status" value="1"/>
</dbReference>
<dbReference type="Proteomes" id="UP000235145">
    <property type="component" value="Unassembled WGS sequence"/>
</dbReference>
<comment type="caution">
    <text evidence="1">The sequence shown here is derived from an EMBL/GenBank/DDBJ whole genome shotgun (WGS) entry which is preliminary data.</text>
</comment>
<accession>A0A9R1XHC2</accession>
<keyword evidence="2" id="KW-1185">Reference proteome</keyword>
<evidence type="ECO:0000313" key="2">
    <source>
        <dbReference type="Proteomes" id="UP000235145"/>
    </source>
</evidence>